<evidence type="ECO:0000313" key="1">
    <source>
        <dbReference type="EMBL" id="GAA2110048.1"/>
    </source>
</evidence>
<dbReference type="RefSeq" id="WP_344287685.1">
    <property type="nucleotide sequence ID" value="NZ_BAAAPF010000008.1"/>
</dbReference>
<name>A0ABN2XFA3_9ACTN</name>
<evidence type="ECO:0000313" key="2">
    <source>
        <dbReference type="Proteomes" id="UP001500443"/>
    </source>
</evidence>
<gene>
    <name evidence="1" type="ORF">GCM10009802_06740</name>
</gene>
<accession>A0ABN2XFA3</accession>
<reference evidence="1 2" key="1">
    <citation type="journal article" date="2019" name="Int. J. Syst. Evol. Microbiol.">
        <title>The Global Catalogue of Microorganisms (GCM) 10K type strain sequencing project: providing services to taxonomists for standard genome sequencing and annotation.</title>
        <authorList>
            <consortium name="The Broad Institute Genomics Platform"/>
            <consortium name="The Broad Institute Genome Sequencing Center for Infectious Disease"/>
            <person name="Wu L."/>
            <person name="Ma J."/>
        </authorList>
    </citation>
    <scope>NUCLEOTIDE SEQUENCE [LARGE SCALE GENOMIC DNA]</scope>
    <source>
        <strain evidence="1 2">JCM 15481</strain>
    </source>
</reference>
<comment type="caution">
    <text evidence="1">The sequence shown here is derived from an EMBL/GenBank/DDBJ whole genome shotgun (WGS) entry which is preliminary data.</text>
</comment>
<sequence>MPNPTPPRSRTSRSLPTTIWLPDPDEPAAPIPGAVLPAWAIDKLRTDFVDRPAHEPAPLLKIAIRDMTPGMDARIPVTPFTAPADDEDSVRKPSLLLAELHPDALPAAPTAFGDSELPGAAESDWPGFFHRAHRLLPADGLLLLATRQRRDAGRLTDPLGILIASARTAGFRYLQHIVIAYGRPAGDRLEPARPADTSGGVAHCDLIALSAIRHT</sequence>
<organism evidence="1 2">
    <name type="scientific">Streptomyces synnematoformans</name>
    <dbReference type="NCBI Taxonomy" id="415721"/>
    <lineage>
        <taxon>Bacteria</taxon>
        <taxon>Bacillati</taxon>
        <taxon>Actinomycetota</taxon>
        <taxon>Actinomycetes</taxon>
        <taxon>Kitasatosporales</taxon>
        <taxon>Streptomycetaceae</taxon>
        <taxon>Streptomyces</taxon>
    </lineage>
</organism>
<keyword evidence="2" id="KW-1185">Reference proteome</keyword>
<protein>
    <submittedName>
        <fullName evidence="1">Uncharacterized protein</fullName>
    </submittedName>
</protein>
<dbReference type="Proteomes" id="UP001500443">
    <property type="component" value="Unassembled WGS sequence"/>
</dbReference>
<dbReference type="EMBL" id="BAAAPF010000008">
    <property type="protein sequence ID" value="GAA2110048.1"/>
    <property type="molecule type" value="Genomic_DNA"/>
</dbReference>
<proteinExistence type="predicted"/>